<dbReference type="InterPro" id="IPR027478">
    <property type="entry name" value="LdcA_N"/>
</dbReference>
<gene>
    <name evidence="6" type="ORF">CS062_12850</name>
</gene>
<evidence type="ECO:0000259" key="5">
    <source>
        <dbReference type="Pfam" id="PF17676"/>
    </source>
</evidence>
<dbReference type="InterPro" id="IPR029062">
    <property type="entry name" value="Class_I_gatase-like"/>
</dbReference>
<evidence type="ECO:0000259" key="4">
    <source>
        <dbReference type="Pfam" id="PF02016"/>
    </source>
</evidence>
<keyword evidence="6" id="KW-0645">Protease</keyword>
<dbReference type="AlphaFoldDB" id="A0A2G9C8J7"/>
<dbReference type="CDD" id="cd07062">
    <property type="entry name" value="Peptidase_S66_mccF_like"/>
    <property type="match status" value="1"/>
</dbReference>
<dbReference type="PIRSF" id="PIRSF028757">
    <property type="entry name" value="LD-carboxypeptidase"/>
    <property type="match status" value="1"/>
</dbReference>
<comment type="similarity">
    <text evidence="1">Belongs to the peptidase S66 family.</text>
</comment>
<feature type="active site" description="Nucleophile" evidence="3">
    <location>
        <position position="121"/>
    </location>
</feature>
<dbReference type="Gene3D" id="3.50.30.60">
    <property type="entry name" value="LD-carboxypeptidase A C-terminal domain-like"/>
    <property type="match status" value="1"/>
</dbReference>
<accession>A0A2G9C8J7</accession>
<dbReference type="OrthoDB" id="9807329at2"/>
<evidence type="ECO:0000313" key="6">
    <source>
        <dbReference type="EMBL" id="PIM52771.1"/>
    </source>
</evidence>
<dbReference type="SUPFAM" id="SSF52317">
    <property type="entry name" value="Class I glutamine amidotransferase-like"/>
    <property type="match status" value="1"/>
</dbReference>
<feature type="domain" description="LD-carboxypeptidase N-terminal" evidence="4">
    <location>
        <begin position="21"/>
        <end position="141"/>
    </location>
</feature>
<dbReference type="PANTHER" id="PTHR30237">
    <property type="entry name" value="MURAMOYLTETRAPEPTIDE CARBOXYPEPTIDASE"/>
    <property type="match status" value="1"/>
</dbReference>
<name>A0A2G9C8J7_9BURK</name>
<dbReference type="Pfam" id="PF02016">
    <property type="entry name" value="Peptidase_S66"/>
    <property type="match status" value="1"/>
</dbReference>
<keyword evidence="6" id="KW-0121">Carboxypeptidase</keyword>
<proteinExistence type="inferred from homology"/>
<feature type="domain" description="LD-carboxypeptidase C-terminal" evidence="5">
    <location>
        <begin position="194"/>
        <end position="319"/>
    </location>
</feature>
<dbReference type="Pfam" id="PF17676">
    <property type="entry name" value="Peptidase_S66C"/>
    <property type="match status" value="1"/>
</dbReference>
<evidence type="ECO:0000256" key="2">
    <source>
        <dbReference type="ARBA" id="ARBA00022801"/>
    </source>
</evidence>
<keyword evidence="2" id="KW-0378">Hydrolase</keyword>
<comment type="caution">
    <text evidence="6">The sequence shown here is derived from an EMBL/GenBank/DDBJ whole genome shotgun (WGS) entry which is preliminary data.</text>
</comment>
<sequence length="333" mass="35511">MTADLHAPVRFPRPLRSGDLVAVVAPSSGVGPAMHERLDGALATLRRQGFAVREGRTLRRQVQGASGTAIERAEELMAALLDPTVAAVIPPWGGELAIELLPHLDFERLRDAPPKWFSGFSDLSTLQVPLLLRAGWASLHGPNLMQLGDPALDPVSRRIFDVWTATAQEPLEQLSAPGTVARRLDGATEPIEVEGCLVGGCLDSVARLAGTPWADVGAWRGSLGEGERPLWFFEVAELPPFELARTLHGLRLAGWFDGAAGVVFGRSAVPAPIASGGEFTQDHALQRALGDLSCPVLLDLDIGHVAPQWSLVQGALARLSWSVGRSVLSQILA</sequence>
<dbReference type="EMBL" id="PEOG01000031">
    <property type="protein sequence ID" value="PIM52771.1"/>
    <property type="molecule type" value="Genomic_DNA"/>
</dbReference>
<evidence type="ECO:0000256" key="3">
    <source>
        <dbReference type="PIRSR" id="PIRSR028757-1"/>
    </source>
</evidence>
<feature type="active site" description="Charge relay system" evidence="3">
    <location>
        <position position="234"/>
    </location>
</feature>
<reference evidence="6 7" key="1">
    <citation type="submission" date="2017-11" db="EMBL/GenBank/DDBJ databases">
        <title>Draft genome sequence of Mitsuaria sp. HWN-4.</title>
        <authorList>
            <person name="Gundlapally S.R."/>
        </authorList>
    </citation>
    <scope>NUCLEOTIDE SEQUENCE [LARGE SCALE GENOMIC DNA]</scope>
    <source>
        <strain evidence="6 7">HWN-4</strain>
    </source>
</reference>
<keyword evidence="7" id="KW-1185">Reference proteome</keyword>
<dbReference type="InterPro" id="IPR003507">
    <property type="entry name" value="S66_fam"/>
</dbReference>
<feature type="active site" description="Charge relay system" evidence="3">
    <location>
        <position position="304"/>
    </location>
</feature>
<dbReference type="Proteomes" id="UP000231501">
    <property type="component" value="Unassembled WGS sequence"/>
</dbReference>
<evidence type="ECO:0000313" key="7">
    <source>
        <dbReference type="Proteomes" id="UP000231501"/>
    </source>
</evidence>
<protein>
    <submittedName>
        <fullName evidence="6">LD-carboxypeptidase</fullName>
    </submittedName>
</protein>
<dbReference type="InterPro" id="IPR027461">
    <property type="entry name" value="Carboxypeptidase_A_C_sf"/>
</dbReference>
<dbReference type="InterPro" id="IPR040449">
    <property type="entry name" value="Peptidase_S66_N"/>
</dbReference>
<dbReference type="Gene3D" id="3.40.50.10740">
    <property type="entry name" value="Class I glutamine amidotransferase-like"/>
    <property type="match status" value="1"/>
</dbReference>
<evidence type="ECO:0000256" key="1">
    <source>
        <dbReference type="ARBA" id="ARBA00010233"/>
    </source>
</evidence>
<dbReference type="InterPro" id="IPR040921">
    <property type="entry name" value="Peptidase_S66C"/>
</dbReference>
<dbReference type="GO" id="GO:0004180">
    <property type="term" value="F:carboxypeptidase activity"/>
    <property type="evidence" value="ECO:0007669"/>
    <property type="project" value="UniProtKB-KW"/>
</dbReference>
<dbReference type="RefSeq" id="WP_099862033.1">
    <property type="nucleotide sequence ID" value="NZ_PEOG01000031.1"/>
</dbReference>
<organism evidence="6 7">
    <name type="scientific">Roseateles chitinivorans</name>
    <dbReference type="NCBI Taxonomy" id="2917965"/>
    <lineage>
        <taxon>Bacteria</taxon>
        <taxon>Pseudomonadati</taxon>
        <taxon>Pseudomonadota</taxon>
        <taxon>Betaproteobacteria</taxon>
        <taxon>Burkholderiales</taxon>
        <taxon>Sphaerotilaceae</taxon>
        <taxon>Roseateles</taxon>
    </lineage>
</organism>
<dbReference type="SUPFAM" id="SSF141986">
    <property type="entry name" value="LD-carboxypeptidase A C-terminal domain-like"/>
    <property type="match status" value="1"/>
</dbReference>